<keyword evidence="2" id="KW-1185">Reference proteome</keyword>
<dbReference type="Gene3D" id="3.40.50.720">
    <property type="entry name" value="NAD(P)-binding Rossmann-like Domain"/>
    <property type="match status" value="1"/>
</dbReference>
<evidence type="ECO:0008006" key="3">
    <source>
        <dbReference type="Google" id="ProtNLM"/>
    </source>
</evidence>
<evidence type="ECO:0000313" key="2">
    <source>
        <dbReference type="Proteomes" id="UP001499938"/>
    </source>
</evidence>
<organism evidence="1 2">
    <name type="scientific">Nostocoides veronense</name>
    <dbReference type="NCBI Taxonomy" id="330836"/>
    <lineage>
        <taxon>Bacteria</taxon>
        <taxon>Bacillati</taxon>
        <taxon>Actinomycetota</taxon>
        <taxon>Actinomycetes</taxon>
        <taxon>Micrococcales</taxon>
        <taxon>Intrasporangiaceae</taxon>
        <taxon>Nostocoides</taxon>
    </lineage>
</organism>
<sequence length="281" mass="30136">MPGWPRLSERAMPMIRLDGSIQLGLSPEHGVCIEGLSEQEVGWLRALDGTSDPWHRGRREGLREERMDELLDRLNSAGLLRAAAPLVSRHRVLIEGAHPAGGPLQEMLHRAGIAQAPRLPAHGPIPRYRHAPDLVVLLTSGPAVAADGGRWRARGIPHLPVAFSRASGMTVGPLVGATGAPCLRCLDLARLEKDPSFSSLAAQSRVEGCGPPERADEPSTTMAVALTARIVLNQLNGQSLPSGLTFEVAAPWPGVRQYRWTRHPNCPSCSPQVAPARTIGA</sequence>
<evidence type="ECO:0000313" key="1">
    <source>
        <dbReference type="EMBL" id="GAA1794785.1"/>
    </source>
</evidence>
<dbReference type="RefSeq" id="WP_344084154.1">
    <property type="nucleotide sequence ID" value="NZ_BAAAPO010000031.1"/>
</dbReference>
<dbReference type="EMBL" id="BAAAPO010000031">
    <property type="protein sequence ID" value="GAA1794785.1"/>
    <property type="molecule type" value="Genomic_DNA"/>
</dbReference>
<proteinExistence type="predicted"/>
<protein>
    <recommendedName>
        <fullName evidence="3">Bacteriocin biosynthesis cyclodehydratase domain-containing protein</fullName>
    </recommendedName>
</protein>
<name>A0ABP4Y0D3_9MICO</name>
<gene>
    <name evidence="1" type="ORF">GCM10009811_19100</name>
</gene>
<reference evidence="2" key="1">
    <citation type="journal article" date="2019" name="Int. J. Syst. Evol. Microbiol.">
        <title>The Global Catalogue of Microorganisms (GCM) 10K type strain sequencing project: providing services to taxonomists for standard genome sequencing and annotation.</title>
        <authorList>
            <consortium name="The Broad Institute Genomics Platform"/>
            <consortium name="The Broad Institute Genome Sequencing Center for Infectious Disease"/>
            <person name="Wu L."/>
            <person name="Ma J."/>
        </authorList>
    </citation>
    <scope>NUCLEOTIDE SEQUENCE [LARGE SCALE GENOMIC DNA]</scope>
    <source>
        <strain evidence="2">JCM 15592</strain>
    </source>
</reference>
<comment type="caution">
    <text evidence="1">The sequence shown here is derived from an EMBL/GenBank/DDBJ whole genome shotgun (WGS) entry which is preliminary data.</text>
</comment>
<accession>A0ABP4Y0D3</accession>
<dbReference type="Proteomes" id="UP001499938">
    <property type="component" value="Unassembled WGS sequence"/>
</dbReference>